<feature type="domain" description="Bacteriophage SP-beta YorD" evidence="2">
    <location>
        <begin position="7"/>
        <end position="67"/>
    </location>
</feature>
<evidence type="ECO:0000313" key="4">
    <source>
        <dbReference type="EMBL" id="SAK63662.1"/>
    </source>
</evidence>
<dbReference type="InterPro" id="IPR031893">
    <property type="entry name" value="Phage_tail_APC"/>
</dbReference>
<comment type="caution">
    <text evidence="4">The sequence shown here is derived from an EMBL/GenBank/DDBJ whole genome shotgun (WGS) entry which is preliminary data.</text>
</comment>
<dbReference type="InterPro" id="IPR019094">
    <property type="entry name" value="Phage_SP-beta_YorD"/>
</dbReference>
<evidence type="ECO:0000259" key="3">
    <source>
        <dbReference type="Pfam" id="PF16778"/>
    </source>
</evidence>
<gene>
    <name evidence="4" type="ORF">AWB80_02897</name>
</gene>
<proteinExistence type="predicted"/>
<dbReference type="Proteomes" id="UP000054911">
    <property type="component" value="Unassembled WGS sequence"/>
</dbReference>
<feature type="region of interest" description="Disordered" evidence="1">
    <location>
        <begin position="307"/>
        <end position="329"/>
    </location>
</feature>
<dbReference type="STRING" id="1777141.AWB80_02897"/>
<evidence type="ECO:0000313" key="5">
    <source>
        <dbReference type="Proteomes" id="UP000054911"/>
    </source>
</evidence>
<keyword evidence="5" id="KW-1185">Reference proteome</keyword>
<dbReference type="Pfam" id="PF09636">
    <property type="entry name" value="XkdW"/>
    <property type="match status" value="1"/>
</dbReference>
<dbReference type="RefSeq" id="WP_160147441.1">
    <property type="nucleotide sequence ID" value="NZ_FCOE02000008.1"/>
</dbReference>
<organism evidence="4 5">
    <name type="scientific">Caballeronia pedi</name>
    <dbReference type="NCBI Taxonomy" id="1777141"/>
    <lineage>
        <taxon>Bacteria</taxon>
        <taxon>Pseudomonadati</taxon>
        <taxon>Pseudomonadota</taxon>
        <taxon>Betaproteobacteria</taxon>
        <taxon>Burkholderiales</taxon>
        <taxon>Burkholderiaceae</taxon>
        <taxon>Caballeronia</taxon>
    </lineage>
</organism>
<sequence>MTNEELCYLLLKFYPGTVNGLHYLTGHRLDTEGKQLGEAFLQYWRLPDPQPSRGQLVTWWEQNREEVQATIAGIHHRWERNERLLKADALVYRAEDSGDEARAAAARKYRQALRDVPQLAGFPHAFEWPVPPEADEVENVARRDAVLRDVEARFAQPTPIVSMPADLLPPASLLSVTEDGMTSPALPPPPPPMYQYGNLETGETMKPPEHRKPIVPVLGPDGRRTTEGEDGDDGEPLPHSPGYEEGIPANGGTSESTIPVAETPPFEPSPQPDFLELQDPQNAAAIALSADPAEKLRAFLSANPDVLDFIEDNTPPPEPPPDPDAEPKS</sequence>
<feature type="domain" description="Phage tail assembly chaperone-like" evidence="3">
    <location>
        <begin position="77"/>
        <end position="133"/>
    </location>
</feature>
<dbReference type="Pfam" id="PF16778">
    <property type="entry name" value="Phage_tail_APC"/>
    <property type="match status" value="1"/>
</dbReference>
<accession>A0A158B0Q0</accession>
<dbReference type="OrthoDB" id="10009488at2"/>
<dbReference type="AlphaFoldDB" id="A0A158B0Q0"/>
<feature type="region of interest" description="Disordered" evidence="1">
    <location>
        <begin position="201"/>
        <end position="276"/>
    </location>
</feature>
<dbReference type="EMBL" id="FCOE02000008">
    <property type="protein sequence ID" value="SAK63662.1"/>
    <property type="molecule type" value="Genomic_DNA"/>
</dbReference>
<evidence type="ECO:0000259" key="2">
    <source>
        <dbReference type="Pfam" id="PF09636"/>
    </source>
</evidence>
<protein>
    <submittedName>
        <fullName evidence="4">Uncharacterized protein</fullName>
    </submittedName>
</protein>
<evidence type="ECO:0000256" key="1">
    <source>
        <dbReference type="SAM" id="MobiDB-lite"/>
    </source>
</evidence>
<reference evidence="4" key="1">
    <citation type="submission" date="2016-01" db="EMBL/GenBank/DDBJ databases">
        <authorList>
            <person name="Peeters C."/>
        </authorList>
    </citation>
    <scope>NUCLEOTIDE SEQUENCE [LARGE SCALE GENOMIC DNA]</scope>
    <source>
        <strain evidence="4">LMG 29323</strain>
    </source>
</reference>
<name>A0A158B0Q0_9BURK</name>